<feature type="signal peptide" evidence="1">
    <location>
        <begin position="1"/>
        <end position="33"/>
    </location>
</feature>
<dbReference type="Pfam" id="PF01547">
    <property type="entry name" value="SBP_bac_1"/>
    <property type="match status" value="1"/>
</dbReference>
<gene>
    <name evidence="2" type="ORF">FM104_08985</name>
</gene>
<dbReference type="CDD" id="cd13585">
    <property type="entry name" value="PBP2_TMBP_like"/>
    <property type="match status" value="1"/>
</dbReference>
<accession>A0A1R4JV41</accession>
<proteinExistence type="predicted"/>
<dbReference type="SUPFAM" id="SSF53850">
    <property type="entry name" value="Periplasmic binding protein-like II"/>
    <property type="match status" value="1"/>
</dbReference>
<dbReference type="EMBL" id="FUKO01000020">
    <property type="protein sequence ID" value="SJN35643.1"/>
    <property type="molecule type" value="Genomic_DNA"/>
</dbReference>
<dbReference type="InterPro" id="IPR006059">
    <property type="entry name" value="SBP"/>
</dbReference>
<sequence length="438" mass="46718">MSTPFSSRRRATLLGIALVASSALLLTGCGRSADPGPGGTGGGDTAAIDTKPATGNLDVWTQGADGAKLPDMFAEFKKDNPDVEIKMTEVPEAEFQSKLTAAITAGTTPDLLYAFTETQSALIATDGFDTVPDGLVEASDFYDSMWNNSVVDGVAYAVPWYAYANVFMYRTDLVETAGAEVPKDWDGVIDFAEKLKASGVEYPLSLSANYDQYTAQQLAVIAAQNGGAMISDDLSTWTIDSPENVEALDFWAGLMKDGYASQDGPAFLDTVPWMTQGKNAAIWDAGPWFASWFDDANGEGWGAEHIGYALNPVGPGGDSGSSMGGGSWMVPSDSANKDAAWKFTRWMSEPAQQVQWYKIFKNMPAVKAAWDDPALQGDLLDVVRESLESGVNRPPVSTWTQVGNMIGQQMEKVVRGGVSAKDALADAQKQAEQIGTGN</sequence>
<dbReference type="Gene3D" id="3.40.190.10">
    <property type="entry name" value="Periplasmic binding protein-like II"/>
    <property type="match status" value="2"/>
</dbReference>
<dbReference type="InterPro" id="IPR050490">
    <property type="entry name" value="Bact_solute-bd_prot1"/>
</dbReference>
<dbReference type="AlphaFoldDB" id="A0A1R4JV41"/>
<keyword evidence="3" id="KW-1185">Reference proteome</keyword>
<name>A0A1R4JV41_9MICO</name>
<reference evidence="2 3" key="1">
    <citation type="submission" date="2017-02" db="EMBL/GenBank/DDBJ databases">
        <authorList>
            <person name="Peterson S.W."/>
        </authorList>
    </citation>
    <scope>NUCLEOTIDE SEQUENCE [LARGE SCALE GENOMIC DNA]</scope>
    <source>
        <strain evidence="2 3">B Mb 05.01</strain>
    </source>
</reference>
<protein>
    <submittedName>
        <fullName evidence="2">Extracellular solute-binding protein, family 1</fullName>
    </submittedName>
</protein>
<feature type="chain" id="PRO_5012074212" evidence="1">
    <location>
        <begin position="34"/>
        <end position="438"/>
    </location>
</feature>
<evidence type="ECO:0000313" key="2">
    <source>
        <dbReference type="EMBL" id="SJN35643.1"/>
    </source>
</evidence>
<keyword evidence="1" id="KW-0732">Signal</keyword>
<evidence type="ECO:0000256" key="1">
    <source>
        <dbReference type="SAM" id="SignalP"/>
    </source>
</evidence>
<dbReference type="Proteomes" id="UP000196320">
    <property type="component" value="Unassembled WGS sequence"/>
</dbReference>
<evidence type="ECO:0000313" key="3">
    <source>
        <dbReference type="Proteomes" id="UP000196320"/>
    </source>
</evidence>
<dbReference type="RefSeq" id="WP_179206734.1">
    <property type="nucleotide sequence ID" value="NZ_FUKO01000020.1"/>
</dbReference>
<organism evidence="2 3">
    <name type="scientific">Microbacterium esteraromaticum</name>
    <dbReference type="NCBI Taxonomy" id="57043"/>
    <lineage>
        <taxon>Bacteria</taxon>
        <taxon>Bacillati</taxon>
        <taxon>Actinomycetota</taxon>
        <taxon>Actinomycetes</taxon>
        <taxon>Micrococcales</taxon>
        <taxon>Microbacteriaceae</taxon>
        <taxon>Microbacterium</taxon>
    </lineage>
</organism>
<dbReference type="PANTHER" id="PTHR43649:SF12">
    <property type="entry name" value="DIACETYLCHITOBIOSE BINDING PROTEIN DASA"/>
    <property type="match status" value="1"/>
</dbReference>
<dbReference type="PANTHER" id="PTHR43649">
    <property type="entry name" value="ARABINOSE-BINDING PROTEIN-RELATED"/>
    <property type="match status" value="1"/>
</dbReference>